<dbReference type="GO" id="GO:0009035">
    <property type="term" value="F:type I site-specific deoxyribonuclease activity"/>
    <property type="evidence" value="ECO:0007669"/>
    <property type="project" value="UniProtKB-EC"/>
</dbReference>
<evidence type="ECO:0000256" key="9">
    <source>
        <dbReference type="ARBA" id="ARBA00022840"/>
    </source>
</evidence>
<comment type="function">
    <text evidence="11">Subunit R is required for both nuclease and ATPase activities, but not for modification.</text>
</comment>
<dbReference type="STRING" id="428126.CLOSPI_01527"/>
<protein>
    <recommendedName>
        <fullName evidence="11">Type I restriction enzyme endonuclease subunit</fullName>
        <shortName evidence="11">R protein</shortName>
        <ecNumber evidence="11">3.1.21.3</ecNumber>
    </recommendedName>
    <alternativeName>
        <fullName evidence="11">Type-1 restriction enzyme R protein</fullName>
    </alternativeName>
</protein>
<keyword evidence="6 11" id="KW-0680">Restriction system</keyword>
<sequence length="994" mass="115143">MMIMPELEALIEQKLIDQLVYGESQWTYRKDLKTEEDLWKNFKYILEQNNKDRLNGEGLSDAEFDQVKNQLQFSSFYKAGEWLVGENGKVMVHVQRNTEKLHLVVMNHEHIAGGSSVYEVINQYRALDTDGSNIPERDRRFDVTLMINGLPMIHIELKNKQHSYMDGFWQIKKYIGEGKFTGIFSAVQMFVISNGVDTKYFSAASDTELNPKFISGWLDSDNNPVCDYLDFARCVLRIPEAHEMIARYTVLDEESKRLILLRPYQIHAIEAIRDASKIGNSGFVWHTTGSGKTLTSYKATRNLLMDIPSLDKTIFLIDRKDLDAQTTLAFQAYANNDLIDVDETSNVNDLKNKLKSSDRQVIVTTIQKLQRLITKRLQEDTPEYKKIKNLKIAFVVDECHRAVSPTTKREIERFFSNSMWYGFTGTPRFAENPYPKLGDLPRTTEKLYGKCLHKYTIQNAIHDNAVLGFQVEHNGPKNMIDETNVAMYDNEVHMLKVLDVILNKSYHKLGFQNGKGMTYEGILTTSSIQMAQKYYELLKKVKNGETDLVIDEKMKQVLPDFPKFAITYSVSENEEGSTVNQDKMKVSLNDYNKMFGTKFDMSQIQSYNSNLNDRLARKKVKYKSRSEQLDLVIVVDRLLTGFDAPCMSTMYIDRQPMGPHDLIQAFSRTNRIFDKNKTYGQIVTFQAPILFKEAVDTAVKLYSAGGTKDALMAEWDEIESAFRKALTTLRAFASTPEEVVNMSIKEKEMFAKIFQNFDRLFAQLKSFTCYDDSMLDEYKITQEEYDNYAAHYYNVIEELKEYRSNIDKGDDPANIVIDSDYELMAYSHTKIDYEYIINLIQNIVNQDSADGEITFEIRQKKIDEVKQYIEELRKDNSKVADIMANIVYEIELDENKYRGQSILNIIESTKQECIEQVVNDFCDAWYVSEEEVKYAATHYRNGVIPNESAIKETANFASYKQSQEKTVPKFKYYSKMMAELRKLMEEEIKPLIIR</sequence>
<evidence type="ECO:0000256" key="7">
    <source>
        <dbReference type="ARBA" id="ARBA00022759"/>
    </source>
</evidence>
<dbReference type="EC" id="3.1.21.3" evidence="11"/>
<dbReference type="Gene3D" id="3.40.50.300">
    <property type="entry name" value="P-loop containing nucleotide triphosphate hydrolases"/>
    <property type="match status" value="2"/>
</dbReference>
<dbReference type="PANTHER" id="PTHR30195">
    <property type="entry name" value="TYPE I SITE-SPECIFIC DEOXYRIBONUCLEASE PROTEIN SUBUNIT M AND R"/>
    <property type="match status" value="1"/>
</dbReference>
<dbReference type="Pfam" id="PF04313">
    <property type="entry name" value="HSDR_N"/>
    <property type="match status" value="1"/>
</dbReference>
<dbReference type="InterPro" id="IPR051268">
    <property type="entry name" value="Type-I_R_enzyme_R_subunit"/>
</dbReference>
<dbReference type="Pfam" id="PF12008">
    <property type="entry name" value="EcoR124_C"/>
    <property type="match status" value="1"/>
</dbReference>
<keyword evidence="10 11" id="KW-0238">DNA-binding</keyword>
<evidence type="ECO:0000256" key="1">
    <source>
        <dbReference type="ARBA" id="ARBA00000851"/>
    </source>
</evidence>
<dbReference type="SMART" id="SM00487">
    <property type="entry name" value="DEXDc"/>
    <property type="match status" value="1"/>
</dbReference>
<keyword evidence="7" id="KW-0255">Endonuclease</keyword>
<dbReference type="InterPro" id="IPR040980">
    <property type="entry name" value="SWI2_SNF2"/>
</dbReference>
<feature type="domain" description="Helicase ATP-binding" evidence="12">
    <location>
        <begin position="273"/>
        <end position="445"/>
    </location>
</feature>
<gene>
    <name evidence="13" type="primary">hsdR</name>
    <name evidence="13" type="ORF">CLOSPI_01527</name>
</gene>
<evidence type="ECO:0000256" key="3">
    <source>
        <dbReference type="ARBA" id="ARBA00011296"/>
    </source>
</evidence>
<dbReference type="InterPro" id="IPR014001">
    <property type="entry name" value="Helicase_ATP-bd"/>
</dbReference>
<keyword evidence="5 11" id="KW-0547">Nucleotide-binding</keyword>
<dbReference type="Pfam" id="PF22679">
    <property type="entry name" value="T1R_D3-like"/>
    <property type="match status" value="1"/>
</dbReference>
<evidence type="ECO:0000256" key="10">
    <source>
        <dbReference type="ARBA" id="ARBA00023125"/>
    </source>
</evidence>
<evidence type="ECO:0000259" key="12">
    <source>
        <dbReference type="PROSITE" id="PS51192"/>
    </source>
</evidence>
<evidence type="ECO:0000256" key="5">
    <source>
        <dbReference type="ARBA" id="ARBA00022741"/>
    </source>
</evidence>
<evidence type="ECO:0000256" key="8">
    <source>
        <dbReference type="ARBA" id="ARBA00022801"/>
    </source>
</evidence>
<dbReference type="GO" id="GO:0005524">
    <property type="term" value="F:ATP binding"/>
    <property type="evidence" value="ECO:0007669"/>
    <property type="project" value="UniProtKB-KW"/>
</dbReference>
<evidence type="ECO:0000256" key="4">
    <source>
        <dbReference type="ARBA" id="ARBA00022722"/>
    </source>
</evidence>
<comment type="catalytic activity">
    <reaction evidence="1 11">
        <text>Endonucleolytic cleavage of DNA to give random double-stranded fragments with terminal 5'-phosphates, ATP is simultaneously hydrolyzed.</text>
        <dbReference type="EC" id="3.1.21.3"/>
    </reaction>
</comment>
<comment type="caution">
    <text evidence="13">The sequence shown here is derived from an EMBL/GenBank/DDBJ whole genome shotgun (WGS) entry which is preliminary data.</text>
</comment>
<proteinExistence type="inferred from homology"/>
<dbReference type="AlphaFoldDB" id="B1C2R5"/>
<keyword evidence="14" id="KW-1185">Reference proteome</keyword>
<dbReference type="GO" id="GO:0003677">
    <property type="term" value="F:DNA binding"/>
    <property type="evidence" value="ECO:0007669"/>
    <property type="project" value="UniProtKB-KW"/>
</dbReference>
<dbReference type="InterPro" id="IPR004473">
    <property type="entry name" value="Restrct_endonuc_typeI_HsdR"/>
</dbReference>
<evidence type="ECO:0000256" key="6">
    <source>
        <dbReference type="ARBA" id="ARBA00022747"/>
    </source>
</evidence>
<dbReference type="Proteomes" id="UP000004910">
    <property type="component" value="Unassembled WGS sequence"/>
</dbReference>
<comment type="subunit">
    <text evidence="3 11">The type I restriction/modification system is composed of three polypeptides R, M and S.</text>
</comment>
<keyword evidence="9 11" id="KW-0067">ATP-binding</keyword>
<dbReference type="InterPro" id="IPR055180">
    <property type="entry name" value="HsdR_RecA-like_helicase_dom_2"/>
</dbReference>
<dbReference type="EMBL" id="ABIK02000010">
    <property type="protein sequence ID" value="EDS74750.1"/>
    <property type="molecule type" value="Genomic_DNA"/>
</dbReference>
<keyword evidence="8 11" id="KW-0378">Hydrolase</keyword>
<dbReference type="InterPro" id="IPR022625">
    <property type="entry name" value="TypeI_RM_Rsu_C"/>
</dbReference>
<organism evidence="13 14">
    <name type="scientific">Thomasclavelia spiroformis DSM 1552</name>
    <dbReference type="NCBI Taxonomy" id="428126"/>
    <lineage>
        <taxon>Bacteria</taxon>
        <taxon>Bacillati</taxon>
        <taxon>Bacillota</taxon>
        <taxon>Erysipelotrichia</taxon>
        <taxon>Erysipelotrichales</taxon>
        <taxon>Coprobacillaceae</taxon>
        <taxon>Thomasclavelia</taxon>
    </lineage>
</organism>
<dbReference type="CDD" id="cd18800">
    <property type="entry name" value="SF2_C_EcoR124I-like"/>
    <property type="match status" value="1"/>
</dbReference>
<dbReference type="NCBIfam" id="TIGR00348">
    <property type="entry name" value="hsdR"/>
    <property type="match status" value="1"/>
</dbReference>
<dbReference type="Gene3D" id="1.20.58.910">
    <property type="match status" value="1"/>
</dbReference>
<evidence type="ECO:0000313" key="13">
    <source>
        <dbReference type="EMBL" id="EDS74750.1"/>
    </source>
</evidence>
<name>B1C2R5_9FIRM</name>
<dbReference type="InterPro" id="IPR007409">
    <property type="entry name" value="Restrct_endonuc_type1_HsdR_N"/>
</dbReference>
<keyword evidence="4" id="KW-0540">Nuclease</keyword>
<dbReference type="SUPFAM" id="SSF52540">
    <property type="entry name" value="P-loop containing nucleoside triphosphate hydrolases"/>
    <property type="match status" value="2"/>
</dbReference>
<reference evidence="13" key="1">
    <citation type="submission" date="2008-02" db="EMBL/GenBank/DDBJ databases">
        <authorList>
            <person name="Fulton L."/>
            <person name="Clifton S."/>
            <person name="Fulton B."/>
            <person name="Xu J."/>
            <person name="Minx P."/>
            <person name="Pepin K.H."/>
            <person name="Johnson M."/>
            <person name="Thiruvilangam P."/>
            <person name="Bhonagiri V."/>
            <person name="Nash W.E."/>
            <person name="Mardis E.R."/>
            <person name="Wilson R.K."/>
        </authorList>
    </citation>
    <scope>NUCLEOTIDE SEQUENCE [LARGE SCALE GENOMIC DNA]</scope>
    <source>
        <strain evidence="13">DSM 1552</strain>
    </source>
</reference>
<dbReference type="HOGENOM" id="CLU_004848_2_0_9"/>
<dbReference type="GO" id="GO:0009307">
    <property type="term" value="P:DNA restriction-modification system"/>
    <property type="evidence" value="ECO:0007669"/>
    <property type="project" value="UniProtKB-KW"/>
</dbReference>
<evidence type="ECO:0000256" key="11">
    <source>
        <dbReference type="RuleBase" id="RU364115"/>
    </source>
</evidence>
<dbReference type="Gene3D" id="3.90.1570.50">
    <property type="match status" value="1"/>
</dbReference>
<dbReference type="eggNOG" id="COG0610">
    <property type="taxonomic scope" value="Bacteria"/>
</dbReference>
<dbReference type="Pfam" id="PF18766">
    <property type="entry name" value="SWI2_SNF2"/>
    <property type="match status" value="1"/>
</dbReference>
<dbReference type="PANTHER" id="PTHR30195:SF16">
    <property type="entry name" value="TYPE I RESTRICTION ENZYME ENDONUCLEASE SUBUNIT"/>
    <property type="match status" value="1"/>
</dbReference>
<dbReference type="CDD" id="cd22332">
    <property type="entry name" value="HsdR_N"/>
    <property type="match status" value="1"/>
</dbReference>
<dbReference type="PROSITE" id="PS51192">
    <property type="entry name" value="HELICASE_ATP_BIND_1"/>
    <property type="match status" value="1"/>
</dbReference>
<dbReference type="InterPro" id="IPR027417">
    <property type="entry name" value="P-loop_NTPase"/>
</dbReference>
<reference evidence="13" key="2">
    <citation type="submission" date="2014-06" db="EMBL/GenBank/DDBJ databases">
        <title>Draft genome sequence of Clostridium spiroforme (DSM 1552).</title>
        <authorList>
            <person name="Sudarsanam P."/>
            <person name="Ley R."/>
            <person name="Guruge J."/>
            <person name="Turnbaugh P.J."/>
            <person name="Mahowald M."/>
            <person name="Liep D."/>
            <person name="Gordon J."/>
        </authorList>
    </citation>
    <scope>NUCLEOTIDE SEQUENCE</scope>
    <source>
        <strain evidence="13">DSM 1552</strain>
    </source>
</reference>
<comment type="similarity">
    <text evidence="2 11">Belongs to the HsdR family.</text>
</comment>
<accession>B1C2R5</accession>
<evidence type="ECO:0000256" key="2">
    <source>
        <dbReference type="ARBA" id="ARBA00008598"/>
    </source>
</evidence>
<evidence type="ECO:0000313" key="14">
    <source>
        <dbReference type="Proteomes" id="UP000004910"/>
    </source>
</evidence>